<dbReference type="Proteomes" id="UP001417504">
    <property type="component" value="Unassembled WGS sequence"/>
</dbReference>
<dbReference type="PANTHER" id="PTHR43080:SF12">
    <property type="entry name" value="CYSTATHIONINE BETA-SYNTHASE (CBS) FAMILY PROTEIN"/>
    <property type="match status" value="1"/>
</dbReference>
<dbReference type="CDD" id="cd04623">
    <property type="entry name" value="CBS_pair_bac_euk"/>
    <property type="match status" value="1"/>
</dbReference>
<dbReference type="PANTHER" id="PTHR43080">
    <property type="entry name" value="CBS DOMAIN-CONTAINING PROTEIN CBSX3, MITOCHONDRIAL"/>
    <property type="match status" value="1"/>
</dbReference>
<evidence type="ECO:0000259" key="3">
    <source>
        <dbReference type="PROSITE" id="PS51371"/>
    </source>
</evidence>
<accession>A0AAP0I574</accession>
<dbReference type="EMBL" id="JBBNAE010000007">
    <property type="protein sequence ID" value="KAK9108876.1"/>
    <property type="molecule type" value="Genomic_DNA"/>
</dbReference>
<feature type="domain" description="CBS" evidence="3">
    <location>
        <begin position="130"/>
        <end position="186"/>
    </location>
</feature>
<dbReference type="InterPro" id="IPR046342">
    <property type="entry name" value="CBS_dom_sf"/>
</dbReference>
<proteinExistence type="predicted"/>
<dbReference type="InterPro" id="IPR044725">
    <property type="entry name" value="CBSX3_CBS_dom"/>
</dbReference>
<dbReference type="Pfam" id="PF00571">
    <property type="entry name" value="CBS"/>
    <property type="match status" value="2"/>
</dbReference>
<evidence type="ECO:0000256" key="1">
    <source>
        <dbReference type="ARBA" id="ARBA00023122"/>
    </source>
</evidence>
<dbReference type="PROSITE" id="PS51371">
    <property type="entry name" value="CBS"/>
    <property type="match status" value="2"/>
</dbReference>
<evidence type="ECO:0000313" key="5">
    <source>
        <dbReference type="Proteomes" id="UP001417504"/>
    </source>
</evidence>
<sequence length="200" mass="22866">MYGIMRGPMWSLHRGILKNPSIRRERVLSRFECATSSSPSINYKGLENTTVAELLRTKEEENHSPLFWCRTDDTVYNAVNLMTQNNIGSLVVVKPGEEKLIAGILTERDYLKKIVVQGRQSKTTKVGEIMTEENKLITVNTDTNILEAMKLMTDNHIRHIPVVKSKVIGMISIVDVVRAVVEQKEEEVKRLNDFIKGEYY</sequence>
<dbReference type="SUPFAM" id="SSF54631">
    <property type="entry name" value="CBS-domain pair"/>
    <property type="match status" value="1"/>
</dbReference>
<feature type="domain" description="CBS" evidence="3">
    <location>
        <begin position="61"/>
        <end position="121"/>
    </location>
</feature>
<evidence type="ECO:0000313" key="4">
    <source>
        <dbReference type="EMBL" id="KAK9108876.1"/>
    </source>
</evidence>
<keyword evidence="1 2" id="KW-0129">CBS domain</keyword>
<reference evidence="4 5" key="1">
    <citation type="submission" date="2024-01" db="EMBL/GenBank/DDBJ databases">
        <title>Genome assemblies of Stephania.</title>
        <authorList>
            <person name="Yang L."/>
        </authorList>
    </citation>
    <scope>NUCLEOTIDE SEQUENCE [LARGE SCALE GENOMIC DNA]</scope>
    <source>
        <strain evidence="4">QJT</strain>
        <tissue evidence="4">Leaf</tissue>
    </source>
</reference>
<dbReference type="InterPro" id="IPR051257">
    <property type="entry name" value="Diverse_CBS-Domain"/>
</dbReference>
<dbReference type="AlphaFoldDB" id="A0AAP0I574"/>
<gene>
    <name evidence="4" type="ORF">Sjap_016936</name>
</gene>
<dbReference type="SMART" id="SM00116">
    <property type="entry name" value="CBS"/>
    <property type="match status" value="2"/>
</dbReference>
<dbReference type="Gene3D" id="3.10.580.10">
    <property type="entry name" value="CBS-domain"/>
    <property type="match status" value="1"/>
</dbReference>
<comment type="caution">
    <text evidence="4">The sequence shown here is derived from an EMBL/GenBank/DDBJ whole genome shotgun (WGS) entry which is preliminary data.</text>
</comment>
<protein>
    <recommendedName>
        <fullName evidence="3">CBS domain-containing protein</fullName>
    </recommendedName>
</protein>
<name>A0AAP0I574_9MAGN</name>
<dbReference type="InterPro" id="IPR000644">
    <property type="entry name" value="CBS_dom"/>
</dbReference>
<keyword evidence="5" id="KW-1185">Reference proteome</keyword>
<evidence type="ECO:0000256" key="2">
    <source>
        <dbReference type="PROSITE-ProRule" id="PRU00703"/>
    </source>
</evidence>
<organism evidence="4 5">
    <name type="scientific">Stephania japonica</name>
    <dbReference type="NCBI Taxonomy" id="461633"/>
    <lineage>
        <taxon>Eukaryota</taxon>
        <taxon>Viridiplantae</taxon>
        <taxon>Streptophyta</taxon>
        <taxon>Embryophyta</taxon>
        <taxon>Tracheophyta</taxon>
        <taxon>Spermatophyta</taxon>
        <taxon>Magnoliopsida</taxon>
        <taxon>Ranunculales</taxon>
        <taxon>Menispermaceae</taxon>
        <taxon>Menispermoideae</taxon>
        <taxon>Cissampelideae</taxon>
        <taxon>Stephania</taxon>
    </lineage>
</organism>